<comment type="subcellular location">
    <subcellularLocation>
        <location evidence="1">Cell membrane</location>
        <topology evidence="1">Multi-pass membrane protein</topology>
    </subcellularLocation>
</comment>
<keyword evidence="12" id="KW-1185">Reference proteome</keyword>
<sequence length="293" mass="33639">MMDVREALGPKSNFKYNIFFLSACGIWPLQSKSSKVIFGFLWITQEFIITGAESIKLVEIYKEIDLLLEALPPFIYNRLNDIVFANGMINQHKMKILLRKIQNHWDSLTDESEIQILAKTVKFGMLINVGFIGMVYSALWSCMLLPLLPLVLDIVQPLNESRPLKPLFMCEFFVDPDKYYFTILAQNYMSALASPLPLVGMDLFFINCCNHICGIIGILGFRIDNITKNEALNKECKSTYKQLCKCMDMHQIIFDFCDSINDTFSTNFLVMLFINMSLMSFTGVAVSRLFQEL</sequence>
<keyword evidence="2" id="KW-1003">Cell membrane</keyword>
<dbReference type="Pfam" id="PF02949">
    <property type="entry name" value="7tm_6"/>
    <property type="match status" value="1"/>
</dbReference>
<gene>
    <name evidence="11" type="ORF">TSAR_005143</name>
</gene>
<evidence type="ECO:0000256" key="5">
    <source>
        <dbReference type="ARBA" id="ARBA00022725"/>
    </source>
</evidence>
<dbReference type="GO" id="GO:0007165">
    <property type="term" value="P:signal transduction"/>
    <property type="evidence" value="ECO:0007669"/>
    <property type="project" value="UniProtKB-KW"/>
</dbReference>
<protein>
    <recommendedName>
        <fullName evidence="13">Odorant receptor</fullName>
    </recommendedName>
</protein>
<evidence type="ECO:0000256" key="7">
    <source>
        <dbReference type="ARBA" id="ARBA00023136"/>
    </source>
</evidence>
<evidence type="ECO:0008006" key="13">
    <source>
        <dbReference type="Google" id="ProtNLM"/>
    </source>
</evidence>
<dbReference type="EMBL" id="NNAY01000347">
    <property type="protein sequence ID" value="OXU29015.1"/>
    <property type="molecule type" value="Genomic_DNA"/>
</dbReference>
<dbReference type="PANTHER" id="PTHR21137">
    <property type="entry name" value="ODORANT RECEPTOR"/>
    <property type="match status" value="1"/>
</dbReference>
<feature type="transmembrane region" description="Helical" evidence="10">
    <location>
        <begin position="268"/>
        <end position="290"/>
    </location>
</feature>
<dbReference type="GO" id="GO:0004984">
    <property type="term" value="F:olfactory receptor activity"/>
    <property type="evidence" value="ECO:0007669"/>
    <property type="project" value="InterPro"/>
</dbReference>
<name>A0A232FE94_9HYME</name>
<keyword evidence="8" id="KW-0675">Receptor</keyword>
<comment type="caution">
    <text evidence="11">The sequence shown here is derived from an EMBL/GenBank/DDBJ whole genome shotgun (WGS) entry which is preliminary data.</text>
</comment>
<dbReference type="GO" id="GO:0005549">
    <property type="term" value="F:odorant binding"/>
    <property type="evidence" value="ECO:0007669"/>
    <property type="project" value="InterPro"/>
</dbReference>
<evidence type="ECO:0000256" key="8">
    <source>
        <dbReference type="ARBA" id="ARBA00023170"/>
    </source>
</evidence>
<proteinExistence type="predicted"/>
<keyword evidence="7 10" id="KW-0472">Membrane</keyword>
<organism evidence="11 12">
    <name type="scientific">Trichomalopsis sarcophagae</name>
    <dbReference type="NCBI Taxonomy" id="543379"/>
    <lineage>
        <taxon>Eukaryota</taxon>
        <taxon>Metazoa</taxon>
        <taxon>Ecdysozoa</taxon>
        <taxon>Arthropoda</taxon>
        <taxon>Hexapoda</taxon>
        <taxon>Insecta</taxon>
        <taxon>Pterygota</taxon>
        <taxon>Neoptera</taxon>
        <taxon>Endopterygota</taxon>
        <taxon>Hymenoptera</taxon>
        <taxon>Apocrita</taxon>
        <taxon>Proctotrupomorpha</taxon>
        <taxon>Chalcidoidea</taxon>
        <taxon>Pteromalidae</taxon>
        <taxon>Pteromalinae</taxon>
        <taxon>Trichomalopsis</taxon>
    </lineage>
</organism>
<dbReference type="AlphaFoldDB" id="A0A232FE94"/>
<keyword evidence="5" id="KW-0552">Olfaction</keyword>
<keyword evidence="6 10" id="KW-1133">Transmembrane helix</keyword>
<keyword evidence="9" id="KW-0807">Transducer</keyword>
<evidence type="ECO:0000256" key="9">
    <source>
        <dbReference type="ARBA" id="ARBA00023224"/>
    </source>
</evidence>
<evidence type="ECO:0000256" key="3">
    <source>
        <dbReference type="ARBA" id="ARBA00022606"/>
    </source>
</evidence>
<keyword evidence="3" id="KW-0716">Sensory transduction</keyword>
<dbReference type="InterPro" id="IPR004117">
    <property type="entry name" value="7tm6_olfct_rcpt"/>
</dbReference>
<keyword evidence="4 10" id="KW-0812">Transmembrane</keyword>
<evidence type="ECO:0000256" key="6">
    <source>
        <dbReference type="ARBA" id="ARBA00022989"/>
    </source>
</evidence>
<feature type="transmembrane region" description="Helical" evidence="10">
    <location>
        <begin position="125"/>
        <end position="148"/>
    </location>
</feature>
<evidence type="ECO:0000256" key="2">
    <source>
        <dbReference type="ARBA" id="ARBA00022475"/>
    </source>
</evidence>
<dbReference type="Proteomes" id="UP000215335">
    <property type="component" value="Unassembled WGS sequence"/>
</dbReference>
<reference evidence="11 12" key="1">
    <citation type="journal article" date="2017" name="Curr. Biol.">
        <title>The Evolution of Venom by Co-option of Single-Copy Genes.</title>
        <authorList>
            <person name="Martinson E.O."/>
            <person name="Mrinalini"/>
            <person name="Kelkar Y.D."/>
            <person name="Chang C.H."/>
            <person name="Werren J.H."/>
        </authorList>
    </citation>
    <scope>NUCLEOTIDE SEQUENCE [LARGE SCALE GENOMIC DNA]</scope>
    <source>
        <strain evidence="11 12">Alberta</strain>
        <tissue evidence="11">Whole body</tissue>
    </source>
</reference>
<dbReference type="GO" id="GO:0005886">
    <property type="term" value="C:plasma membrane"/>
    <property type="evidence" value="ECO:0007669"/>
    <property type="project" value="UniProtKB-SubCell"/>
</dbReference>
<evidence type="ECO:0000313" key="12">
    <source>
        <dbReference type="Proteomes" id="UP000215335"/>
    </source>
</evidence>
<dbReference type="PANTHER" id="PTHR21137:SF35">
    <property type="entry name" value="ODORANT RECEPTOR 19A-RELATED"/>
    <property type="match status" value="1"/>
</dbReference>
<accession>A0A232FE94</accession>
<evidence type="ECO:0000256" key="1">
    <source>
        <dbReference type="ARBA" id="ARBA00004651"/>
    </source>
</evidence>
<evidence type="ECO:0000256" key="4">
    <source>
        <dbReference type="ARBA" id="ARBA00022692"/>
    </source>
</evidence>
<evidence type="ECO:0000313" key="11">
    <source>
        <dbReference type="EMBL" id="OXU29015.1"/>
    </source>
</evidence>
<evidence type="ECO:0000256" key="10">
    <source>
        <dbReference type="SAM" id="Phobius"/>
    </source>
</evidence>
<dbReference type="OrthoDB" id="7700178at2759"/>